<comment type="caution">
    <text evidence="1">The sequence shown here is derived from an EMBL/GenBank/DDBJ whole genome shotgun (WGS) entry which is preliminary data.</text>
</comment>
<dbReference type="PANTHER" id="PTHR13192:SF3">
    <property type="entry name" value="COBALAMIN TRAFFICKING PROTEIN CBLD"/>
    <property type="match status" value="1"/>
</dbReference>
<dbReference type="AlphaFoldDB" id="A0A2J7PP26"/>
<reference evidence="1 2" key="1">
    <citation type="submission" date="2017-12" db="EMBL/GenBank/DDBJ databases">
        <title>Hemimetabolous genomes reveal molecular basis of termite eusociality.</title>
        <authorList>
            <person name="Harrison M.C."/>
            <person name="Jongepier E."/>
            <person name="Robertson H.M."/>
            <person name="Arning N."/>
            <person name="Bitard-Feildel T."/>
            <person name="Chao H."/>
            <person name="Childers C.P."/>
            <person name="Dinh H."/>
            <person name="Doddapaneni H."/>
            <person name="Dugan S."/>
            <person name="Gowin J."/>
            <person name="Greiner C."/>
            <person name="Han Y."/>
            <person name="Hu H."/>
            <person name="Hughes D.S.T."/>
            <person name="Huylmans A.-K."/>
            <person name="Kemena C."/>
            <person name="Kremer L.P.M."/>
            <person name="Lee S.L."/>
            <person name="Lopez-Ezquerra A."/>
            <person name="Mallet L."/>
            <person name="Monroy-Kuhn J.M."/>
            <person name="Moser A."/>
            <person name="Murali S.C."/>
            <person name="Muzny D.M."/>
            <person name="Otani S."/>
            <person name="Piulachs M.-D."/>
            <person name="Poelchau M."/>
            <person name="Qu J."/>
            <person name="Schaub F."/>
            <person name="Wada-Katsumata A."/>
            <person name="Worley K.C."/>
            <person name="Xie Q."/>
            <person name="Ylla G."/>
            <person name="Poulsen M."/>
            <person name="Gibbs R.A."/>
            <person name="Schal C."/>
            <person name="Richards S."/>
            <person name="Belles X."/>
            <person name="Korb J."/>
            <person name="Bornberg-Bauer E."/>
        </authorList>
    </citation>
    <scope>NUCLEOTIDE SEQUENCE [LARGE SCALE GENOMIC DNA]</scope>
    <source>
        <tissue evidence="1">Whole body</tissue>
    </source>
</reference>
<name>A0A2J7PP26_9NEOP</name>
<dbReference type="OrthoDB" id="10263782at2759"/>
<evidence type="ECO:0000313" key="1">
    <source>
        <dbReference type="EMBL" id="PNF18066.1"/>
    </source>
</evidence>
<dbReference type="FunCoup" id="A0A2J7PP26">
    <property type="interactions" value="87"/>
</dbReference>
<accession>A0A2J7PP26</accession>
<dbReference type="Proteomes" id="UP000235965">
    <property type="component" value="Unassembled WGS sequence"/>
</dbReference>
<sequence length="466" mass="53089">MGFVVDEVVLGRVFSEYFGFLCQSSFHQTLHHHNHTGQATIGQSVASSGIRTHDPSMWRPQKLTFTFRNINKTAYAFYSRRSDSKVAANNSIGTNPNWELLAPRGYRFYMPGSVGPAWHDAYTTVHTQQFESASSHETRKKWFILLLSYHVENLGCLLVNESKTLISKEVGLEVKTEKFKYMLLSHARQYHDKDRTQFKYLGTTVTTQNLIQEEIKRRLNSEYTVDCVAQDCPMLLRRGVMELFPGTDIGGSDLTIVTLSQKTTTDLSHTGSEEETEREKVTKFVRNMTLSILCVMELFPGTDIGGSDLTIVTLSQKTTTDLSHTGSEEETEREKVTKFFVLAAQEVCMKLRLAGYWADFINPFSGRPYLTPFYSTPYYEIDGRSYCLDFVIKDHGDCKVISSKHEKSHSYVDVWGSGGIASPFLISAIDGRGNIKDREQHIKCPDYEMGLCYETYFKEFNMELSL</sequence>
<dbReference type="PANTHER" id="PTHR13192">
    <property type="entry name" value="MY011 PROTEIN"/>
    <property type="match status" value="1"/>
</dbReference>
<dbReference type="GO" id="GO:0005739">
    <property type="term" value="C:mitochondrion"/>
    <property type="evidence" value="ECO:0007669"/>
    <property type="project" value="TreeGrafter"/>
</dbReference>
<dbReference type="Pfam" id="PF10229">
    <property type="entry name" value="MMADHC"/>
    <property type="match status" value="2"/>
</dbReference>
<dbReference type="InParanoid" id="A0A2J7PP26"/>
<gene>
    <name evidence="1" type="ORF">B7P43_G06938</name>
</gene>
<dbReference type="EMBL" id="NEVH01023281">
    <property type="protein sequence ID" value="PNF18066.1"/>
    <property type="molecule type" value="Genomic_DNA"/>
</dbReference>
<keyword evidence="2" id="KW-1185">Reference proteome</keyword>
<dbReference type="GO" id="GO:0009235">
    <property type="term" value="P:cobalamin metabolic process"/>
    <property type="evidence" value="ECO:0007669"/>
    <property type="project" value="InterPro"/>
</dbReference>
<protein>
    <submittedName>
        <fullName evidence="1">Uncharacterized protein</fullName>
    </submittedName>
</protein>
<evidence type="ECO:0000313" key="2">
    <source>
        <dbReference type="Proteomes" id="UP000235965"/>
    </source>
</evidence>
<organism evidence="1 2">
    <name type="scientific">Cryptotermes secundus</name>
    <dbReference type="NCBI Taxonomy" id="105785"/>
    <lineage>
        <taxon>Eukaryota</taxon>
        <taxon>Metazoa</taxon>
        <taxon>Ecdysozoa</taxon>
        <taxon>Arthropoda</taxon>
        <taxon>Hexapoda</taxon>
        <taxon>Insecta</taxon>
        <taxon>Pterygota</taxon>
        <taxon>Neoptera</taxon>
        <taxon>Polyneoptera</taxon>
        <taxon>Dictyoptera</taxon>
        <taxon>Blattodea</taxon>
        <taxon>Blattoidea</taxon>
        <taxon>Termitoidae</taxon>
        <taxon>Kalotermitidae</taxon>
        <taxon>Cryptotermitinae</taxon>
        <taxon>Cryptotermes</taxon>
    </lineage>
</organism>
<proteinExistence type="predicted"/>
<dbReference type="STRING" id="105785.A0A2J7PP26"/>
<dbReference type="InterPro" id="IPR019362">
    <property type="entry name" value="MMADHC"/>
</dbReference>